<accession>A0A8S5L5J3</accession>
<evidence type="ECO:0000256" key="6">
    <source>
        <dbReference type="ARBA" id="ARBA00023296"/>
    </source>
</evidence>
<dbReference type="GeneID" id="80399209"/>
<keyword evidence="4" id="KW-0946">Virion</keyword>
<evidence type="ECO:0000256" key="1">
    <source>
        <dbReference type="ARBA" id="ARBA00004328"/>
    </source>
</evidence>
<protein>
    <submittedName>
        <fullName evidence="8">Maturation protein</fullName>
    </submittedName>
</protein>
<dbReference type="Pfam" id="PF03863">
    <property type="entry name" value="Phage_mat-A"/>
    <property type="match status" value="1"/>
</dbReference>
<evidence type="ECO:0000256" key="5">
    <source>
        <dbReference type="ARBA" id="ARBA00023104"/>
    </source>
</evidence>
<proteinExistence type="inferred from homology"/>
<reference evidence="8" key="1">
    <citation type="submission" date="2020-09" db="EMBL/GenBank/DDBJ databases">
        <title>Leviviricetes taxonomy.</title>
        <authorList>
            <person name="Stockdale S.R."/>
            <person name="Callanan J."/>
            <person name="Adriaenssens E.M."/>
            <person name="Kuhn J.H."/>
            <person name="Rumnieks J."/>
            <person name="Shkoporov A."/>
            <person name="Draper L.A."/>
            <person name="Ross P."/>
            <person name="Hill C."/>
        </authorList>
    </citation>
    <scope>NUCLEOTIDE SEQUENCE</scope>
</reference>
<sequence length="382" mass="43350">MAKALFYYSRVLSNRNATGRIIRYRIKSGYKQRKPYDTPTPYVSLDSVFTFTGDEENISTGFDAAVNLHEEDSEMFAPTVVAANNRAYERMISRLGDATSWGATSTAERKDTFGMLCSFLETILKAANHARRGNLMGVASVLKVPYEEKTVVTVRRRKRKTYRFRRRVIVYPDGRTLAKTAGSAWLLWSYGVSPLMSDIYSTVEILQSPLPTRTIRGGAKVSKNALYSDGTPGSYFSSNRYDFTASVRCAVDVAVTNPDIWLANRLGLVNPVQWINEAIPFSFVVDWFSNLSSIIGSLTDFYGLRLTNRRTTSMIDTSWTSVRGYPPDERRDISFKRKYTRFRRVLSIPEPKLQFAYERFSVQRGLNALSLLLGILPRSQPK</sequence>
<keyword evidence="3" id="KW-1161">Viral attachment to host cell</keyword>
<dbReference type="InterPro" id="IPR005563">
    <property type="entry name" value="A_protein"/>
</dbReference>
<organism evidence="8 9">
    <name type="scientific">ssRNA phage SRR7976325_21</name>
    <dbReference type="NCBI Taxonomy" id="2786709"/>
    <lineage>
        <taxon>Viruses</taxon>
        <taxon>Riboviria</taxon>
        <taxon>Orthornavirae</taxon>
        <taxon>Lenarviricota</taxon>
        <taxon>Leviviricetes</taxon>
        <taxon>Norzivirales</taxon>
        <taxon>Fiersviridae</taxon>
        <taxon>Yahnavirus</taxon>
        <taxon>Yahnavirus asiovicinum</taxon>
    </lineage>
</organism>
<dbReference type="GO" id="GO:0039666">
    <property type="term" value="P:virion attachment to host cell pilus"/>
    <property type="evidence" value="ECO:0007669"/>
    <property type="project" value="UniProtKB-KW"/>
</dbReference>
<evidence type="ECO:0000256" key="7">
    <source>
        <dbReference type="ARBA" id="ARBA00035110"/>
    </source>
</evidence>
<dbReference type="Proteomes" id="UP000678908">
    <property type="component" value="Segment"/>
</dbReference>
<evidence type="ECO:0000313" key="9">
    <source>
        <dbReference type="Proteomes" id="UP000678908"/>
    </source>
</evidence>
<keyword evidence="5" id="KW-1175">Viral attachment to host cell pilus</keyword>
<comment type="subcellular location">
    <subcellularLocation>
        <location evidence="1">Virion</location>
    </subcellularLocation>
</comment>
<comment type="similarity">
    <text evidence="7">Belongs to the Leviviricetes maturation protein family.</text>
</comment>
<keyword evidence="2" id="KW-0945">Host-virus interaction</keyword>
<evidence type="ECO:0000256" key="2">
    <source>
        <dbReference type="ARBA" id="ARBA00022581"/>
    </source>
</evidence>
<evidence type="ECO:0000256" key="3">
    <source>
        <dbReference type="ARBA" id="ARBA00022804"/>
    </source>
</evidence>
<dbReference type="GO" id="GO:0044423">
    <property type="term" value="C:virion component"/>
    <property type="evidence" value="ECO:0007669"/>
    <property type="project" value="UniProtKB-KW"/>
</dbReference>
<gene>
    <name evidence="8" type="primary">SRR7976325_21_1</name>
</gene>
<dbReference type="KEGG" id="vg:80399209"/>
<evidence type="ECO:0000256" key="4">
    <source>
        <dbReference type="ARBA" id="ARBA00022844"/>
    </source>
</evidence>
<name>A0A8S5L5J3_9VIRU</name>
<keyword evidence="9" id="KW-1185">Reference proteome</keyword>
<dbReference type="EMBL" id="BK014204">
    <property type="protein sequence ID" value="DAD52780.1"/>
    <property type="molecule type" value="Genomic_RNA"/>
</dbReference>
<evidence type="ECO:0000313" key="8">
    <source>
        <dbReference type="EMBL" id="DAD52780.1"/>
    </source>
</evidence>
<keyword evidence="6" id="KW-1160">Virus entry into host cell</keyword>
<dbReference type="RefSeq" id="YP_010770022.1">
    <property type="nucleotide sequence ID" value="NC_074138.1"/>
</dbReference>